<dbReference type="EMBL" id="JAGFNK010000003">
    <property type="protein sequence ID" value="KAI9513138.1"/>
    <property type="molecule type" value="Genomic_DNA"/>
</dbReference>
<comment type="caution">
    <text evidence="1">The sequence shown here is derived from an EMBL/GenBank/DDBJ whole genome shotgun (WGS) entry which is preliminary data.</text>
</comment>
<organism evidence="1 2">
    <name type="scientific">Russula earlei</name>
    <dbReference type="NCBI Taxonomy" id="71964"/>
    <lineage>
        <taxon>Eukaryota</taxon>
        <taxon>Fungi</taxon>
        <taxon>Dikarya</taxon>
        <taxon>Basidiomycota</taxon>
        <taxon>Agaricomycotina</taxon>
        <taxon>Agaricomycetes</taxon>
        <taxon>Russulales</taxon>
        <taxon>Russulaceae</taxon>
        <taxon>Russula</taxon>
    </lineage>
</organism>
<protein>
    <submittedName>
        <fullName evidence="1">Uncharacterized protein</fullName>
    </submittedName>
</protein>
<dbReference type="Proteomes" id="UP001207468">
    <property type="component" value="Unassembled WGS sequence"/>
</dbReference>
<gene>
    <name evidence="1" type="ORF">F5148DRAFT_1328788</name>
</gene>
<keyword evidence="2" id="KW-1185">Reference proteome</keyword>
<evidence type="ECO:0000313" key="1">
    <source>
        <dbReference type="EMBL" id="KAI9513138.1"/>
    </source>
</evidence>
<name>A0ACC0UN94_9AGAM</name>
<accession>A0ACC0UN94</accession>
<reference evidence="1" key="1">
    <citation type="submission" date="2021-03" db="EMBL/GenBank/DDBJ databases">
        <title>Evolutionary priming and transition to the ectomycorrhizal habit in an iconic lineage of mushroom-forming fungi: is preadaptation a requirement?</title>
        <authorList>
            <consortium name="DOE Joint Genome Institute"/>
            <person name="Looney B.P."/>
            <person name="Miyauchi S."/>
            <person name="Morin E."/>
            <person name="Drula E."/>
            <person name="Courty P.E."/>
            <person name="Chicoki N."/>
            <person name="Fauchery L."/>
            <person name="Kohler A."/>
            <person name="Kuo A."/>
            <person name="LaButti K."/>
            <person name="Pangilinan J."/>
            <person name="Lipzen A."/>
            <person name="Riley R."/>
            <person name="Andreopoulos W."/>
            <person name="He G."/>
            <person name="Johnson J."/>
            <person name="Barry K.W."/>
            <person name="Grigoriev I.V."/>
            <person name="Nagy L."/>
            <person name="Hibbett D."/>
            <person name="Henrissat B."/>
            <person name="Matheny P.B."/>
            <person name="Labbe J."/>
            <person name="Martin A.F."/>
        </authorList>
    </citation>
    <scope>NUCLEOTIDE SEQUENCE</scope>
    <source>
        <strain evidence="1">BPL698</strain>
    </source>
</reference>
<sequence>MQSLGRAHLPVCLSGPQLPPFNHSPICSRQVPEQSINWHLDANCRDAIPGPSTPQKTRTSSARPVAPIFKTRGRIGNDDPSSSQPPGQRPATDRAPPKRKPPPGDPPRSSSAQTSSSSSAKRSKQTVGSRLQAASPLAERLRPNTLDEFVGQAHLTGPGSLLSTLVERGALGSAILWGPPGCGKTTLARLFAKRTNANFRELSATVVGINDVRPIFDEAKSTLQLTGRRTVVFLDEIHRFTRSQQDVFLPFLERGTVQLIGATTENPSFKLNGALLSRCRVFVLERLTDEEITQIITRAIARVASSEQDEGCLDAVQLGTPRALLSEVSAHPSPPPSSPMESPRSSSQSNATVGSSAPTLASSPPLFPKYPHITHRIISSMASLAAGDARTALSLLEHILLAPIETPESALMDTMKRSVATSYDRTGDARHDLISALQKSIRGDQGGAALYWLARMLESGEDPMYIARRLVVCASEDIGMADPHALPLAMAALQACQVIGMPECRINLAHAVTYLSEAPKSTRALEGYNRAVELAKQDMTLPVPISLRNAPTRLMKELGYGEMYKYQPQFAHPVTNEYLPPRMREETILRKEGDVTGKKWDEDALRQWEVIENGGQAWAGRSSSC</sequence>
<evidence type="ECO:0000313" key="2">
    <source>
        <dbReference type="Proteomes" id="UP001207468"/>
    </source>
</evidence>
<proteinExistence type="predicted"/>